<name>A0A0A7KG23_9DEIO</name>
<dbReference type="EMBL" id="CP010028">
    <property type="protein sequence ID" value="AIZ45127.1"/>
    <property type="molecule type" value="Genomic_DNA"/>
</dbReference>
<dbReference type="RefSeq" id="WP_039683814.1">
    <property type="nucleotide sequence ID" value="NZ_CP010028.1"/>
</dbReference>
<dbReference type="KEGG" id="dsw:QR90_08445"/>
<evidence type="ECO:0000313" key="2">
    <source>
        <dbReference type="Proteomes" id="UP000030634"/>
    </source>
</evidence>
<gene>
    <name evidence="1" type="ORF">QR90_08445</name>
</gene>
<dbReference type="AlphaFoldDB" id="A0A0A7KG23"/>
<accession>A0A0A7KG23</accession>
<proteinExistence type="predicted"/>
<dbReference type="HOGENOM" id="CLU_100859_0_0_0"/>
<reference evidence="2" key="1">
    <citation type="submission" date="2014-11" db="EMBL/GenBank/DDBJ databases">
        <title>Hymenobacter sp. DG25B genome submission.</title>
        <authorList>
            <person name="Jung H.-Y."/>
            <person name="Kim M.K."/>
            <person name="Srinivasan S."/>
            <person name="Lim S."/>
        </authorList>
    </citation>
    <scope>NUCLEOTIDE SEQUENCE [LARGE SCALE GENOMIC DNA]</scope>
    <source>
        <strain evidence="2">DY59</strain>
    </source>
</reference>
<sequence>MTGIQTWLDRQTRHTAPLLATEADGLTVQTHLQGRERKRLTLTRHPDFDAIMIDMVEAGLQDPAWQGFVYVMFTGPEDHLVPRYIGKAERRGVRNTLSANLARIRTNMDKFGRWGYNSAYHLGELSHAVLAGAFKPGPPKRNYTRWRDALFVSSHPPVLRTPVCVHLLPWRCGMRGPSGLVGSVAAVEYELIALAGAAYPAELLNTRGR</sequence>
<dbReference type="Proteomes" id="UP000030634">
    <property type="component" value="Chromosome"/>
</dbReference>
<evidence type="ECO:0000313" key="1">
    <source>
        <dbReference type="EMBL" id="AIZ45127.1"/>
    </source>
</evidence>
<protein>
    <submittedName>
        <fullName evidence="1">Uncharacterized protein</fullName>
    </submittedName>
</protein>
<organism evidence="1 2">
    <name type="scientific">Deinococcus radiopugnans</name>
    <dbReference type="NCBI Taxonomy" id="57497"/>
    <lineage>
        <taxon>Bacteria</taxon>
        <taxon>Thermotogati</taxon>
        <taxon>Deinococcota</taxon>
        <taxon>Deinococci</taxon>
        <taxon>Deinococcales</taxon>
        <taxon>Deinococcaceae</taxon>
        <taxon>Deinococcus</taxon>
    </lineage>
</organism>